<sequence length="197" mass="22176">MANKSKQLHLPDNISITVNETDGSSFTFEPGTLLSGWDQDFAETDNIYSASAGSSEVIRIFVETESVFVAYLFKDKFKKYEEYNSNPAVEELKEYFYDNLQGSLRKKFKVKRKDLSMIIVPRYAELCGLIEAINVPNHSTAECVNPITCEVSYVLEGGGCSSNQKKNKKKKGSQKKKAKTVTKVRSTRSKIITPLHI</sequence>
<proteinExistence type="predicted"/>
<dbReference type="EMBL" id="MN740089">
    <property type="protein sequence ID" value="QHT87475.1"/>
    <property type="molecule type" value="Genomic_DNA"/>
</dbReference>
<accession>A0A6C0I4Z6</accession>
<dbReference type="AlphaFoldDB" id="A0A6C0I4Z6"/>
<name>A0A6C0I4Z6_9ZZZZ</name>
<protein>
    <submittedName>
        <fullName evidence="1">Uncharacterized protein</fullName>
    </submittedName>
</protein>
<organism evidence="1">
    <name type="scientific">viral metagenome</name>
    <dbReference type="NCBI Taxonomy" id="1070528"/>
    <lineage>
        <taxon>unclassified sequences</taxon>
        <taxon>metagenomes</taxon>
        <taxon>organismal metagenomes</taxon>
    </lineage>
</organism>
<evidence type="ECO:0000313" key="1">
    <source>
        <dbReference type="EMBL" id="QHT87475.1"/>
    </source>
</evidence>
<reference evidence="1" key="1">
    <citation type="journal article" date="2020" name="Nature">
        <title>Giant virus diversity and host interactions through global metagenomics.</title>
        <authorList>
            <person name="Schulz F."/>
            <person name="Roux S."/>
            <person name="Paez-Espino D."/>
            <person name="Jungbluth S."/>
            <person name="Walsh D.A."/>
            <person name="Denef V.J."/>
            <person name="McMahon K.D."/>
            <person name="Konstantinidis K.T."/>
            <person name="Eloe-Fadrosh E.A."/>
            <person name="Kyrpides N.C."/>
            <person name="Woyke T."/>
        </authorList>
    </citation>
    <scope>NUCLEOTIDE SEQUENCE</scope>
    <source>
        <strain evidence="1">GVMAG-M-3300023184-190</strain>
    </source>
</reference>